<comment type="caution">
    <text evidence="1">The sequence shown here is derived from an EMBL/GenBank/DDBJ whole genome shotgun (WGS) entry which is preliminary data.</text>
</comment>
<evidence type="ECO:0000313" key="2">
    <source>
        <dbReference type="Proteomes" id="UP001207468"/>
    </source>
</evidence>
<name>A0ACC0UHC2_9AGAM</name>
<proteinExistence type="predicted"/>
<sequence>MMRRMYSHSGPDFVDSEAILLSSVPNHFIVRYRLPTNFLNFLRFRLVPSSTTSTTFIQIPHSTYNSQCEPPMFLPYYASPLASLHHFRFLKSTPTSSSSLSPLKLTLPRRFLNFGFNQNPEGALLSSSDSNHVEPKEDLPSTSPHITARGLTQEERNAIHHNQNDLQDWIKTNMARAQILKCFRHTLDNVKKEEAISHTHLVKPEPKSTSLRAKLLSPWTRKKGKM</sequence>
<protein>
    <submittedName>
        <fullName evidence="1">Uncharacterized protein</fullName>
    </submittedName>
</protein>
<reference evidence="1" key="1">
    <citation type="submission" date="2021-03" db="EMBL/GenBank/DDBJ databases">
        <title>Evolutionary priming and transition to the ectomycorrhizal habit in an iconic lineage of mushroom-forming fungi: is preadaptation a requirement?</title>
        <authorList>
            <consortium name="DOE Joint Genome Institute"/>
            <person name="Looney B.P."/>
            <person name="Miyauchi S."/>
            <person name="Morin E."/>
            <person name="Drula E."/>
            <person name="Courty P.E."/>
            <person name="Chicoki N."/>
            <person name="Fauchery L."/>
            <person name="Kohler A."/>
            <person name="Kuo A."/>
            <person name="LaButti K."/>
            <person name="Pangilinan J."/>
            <person name="Lipzen A."/>
            <person name="Riley R."/>
            <person name="Andreopoulos W."/>
            <person name="He G."/>
            <person name="Johnson J."/>
            <person name="Barry K.W."/>
            <person name="Grigoriev I.V."/>
            <person name="Nagy L."/>
            <person name="Hibbett D."/>
            <person name="Henrissat B."/>
            <person name="Matheny P.B."/>
            <person name="Labbe J."/>
            <person name="Martin A.F."/>
        </authorList>
    </citation>
    <scope>NUCLEOTIDE SEQUENCE</scope>
    <source>
        <strain evidence="1">BPL698</strain>
    </source>
</reference>
<accession>A0ACC0UHC2</accession>
<evidence type="ECO:0000313" key="1">
    <source>
        <dbReference type="EMBL" id="KAI9510907.1"/>
    </source>
</evidence>
<keyword evidence="2" id="KW-1185">Reference proteome</keyword>
<gene>
    <name evidence="1" type="ORF">F5148DRAFT_1175898</name>
</gene>
<organism evidence="1 2">
    <name type="scientific">Russula earlei</name>
    <dbReference type="NCBI Taxonomy" id="71964"/>
    <lineage>
        <taxon>Eukaryota</taxon>
        <taxon>Fungi</taxon>
        <taxon>Dikarya</taxon>
        <taxon>Basidiomycota</taxon>
        <taxon>Agaricomycotina</taxon>
        <taxon>Agaricomycetes</taxon>
        <taxon>Russulales</taxon>
        <taxon>Russulaceae</taxon>
        <taxon>Russula</taxon>
    </lineage>
</organism>
<dbReference type="EMBL" id="JAGFNK010000032">
    <property type="protein sequence ID" value="KAI9510907.1"/>
    <property type="molecule type" value="Genomic_DNA"/>
</dbReference>
<dbReference type="Proteomes" id="UP001207468">
    <property type="component" value="Unassembled WGS sequence"/>
</dbReference>